<dbReference type="Pfam" id="PF22564">
    <property type="entry name" value="HAAS"/>
    <property type="match status" value="1"/>
</dbReference>
<name>A0A1G4TTM9_9CAUL</name>
<feature type="transmembrane region" description="Helical" evidence="1">
    <location>
        <begin position="259"/>
        <end position="281"/>
    </location>
</feature>
<sequence>MDMLEDYLRAVSRLLPRAKREDIIAELRDEILTRIEAKESELGRPLTPDETEQVLRDFGHPIVVAARYRDGPQYSVGPALYPFWIFAVRLAVIIEIAISAIVFFGRIVGGANPAQAFGTALGSGLTGVMTLIGFATVAAWIIERKGISIDYFKTWRVRDLRFLDFPIWDWGDISESFDKWQKGAPYRAEARDYAYQGWTLRQSSAGRGVGAIVAGVVFILWWVGILSFGLKPIPVDYAGLHVDPGRLAQVDWPALKAALYWPVLAYFSAVVLFGAAVLTWPRGVRLRGVIDMAIGLSVLGLFSWVWTSSPVADAVRVDNVAQFFQRVHAFLLKPVPVPLELAVTTFLLLFAFGGACRALGGLWELITGAPRYPGD</sequence>
<dbReference type="EMBL" id="FMTS01000013">
    <property type="protein sequence ID" value="SCW84680.1"/>
    <property type="molecule type" value="Genomic_DNA"/>
</dbReference>
<feature type="transmembrane region" description="Helical" evidence="1">
    <location>
        <begin position="79"/>
        <end position="104"/>
    </location>
</feature>
<keyword evidence="1" id="KW-0812">Transmembrane</keyword>
<evidence type="ECO:0000256" key="1">
    <source>
        <dbReference type="SAM" id="Phobius"/>
    </source>
</evidence>
<feature type="transmembrane region" description="Helical" evidence="1">
    <location>
        <begin position="288"/>
        <end position="306"/>
    </location>
</feature>
<reference evidence="3" key="1">
    <citation type="submission" date="2016-10" db="EMBL/GenBank/DDBJ databases">
        <authorList>
            <person name="Varghese N."/>
            <person name="Submissions S."/>
        </authorList>
    </citation>
    <scope>NUCLEOTIDE SEQUENCE [LARGE SCALE GENOMIC DNA]</scope>
    <source>
        <strain evidence="3">CGMCC 1.3431</strain>
    </source>
</reference>
<dbReference type="Proteomes" id="UP000199150">
    <property type="component" value="Unassembled WGS sequence"/>
</dbReference>
<gene>
    <name evidence="2" type="ORF">SAMN02927928_0167</name>
</gene>
<keyword evidence="1" id="KW-1133">Transmembrane helix</keyword>
<feature type="transmembrane region" description="Helical" evidence="1">
    <location>
        <begin position="209"/>
        <end position="230"/>
    </location>
</feature>
<dbReference type="RefSeq" id="WP_090650936.1">
    <property type="nucleotide sequence ID" value="NZ_CBCRYE010000012.1"/>
</dbReference>
<evidence type="ECO:0000313" key="3">
    <source>
        <dbReference type="Proteomes" id="UP000199150"/>
    </source>
</evidence>
<keyword evidence="1" id="KW-0472">Membrane</keyword>
<organism evidence="2 3">
    <name type="scientific">Asticcacaulis taihuensis</name>
    <dbReference type="NCBI Taxonomy" id="260084"/>
    <lineage>
        <taxon>Bacteria</taxon>
        <taxon>Pseudomonadati</taxon>
        <taxon>Pseudomonadota</taxon>
        <taxon>Alphaproteobacteria</taxon>
        <taxon>Caulobacterales</taxon>
        <taxon>Caulobacteraceae</taxon>
        <taxon>Asticcacaulis</taxon>
    </lineage>
</organism>
<dbReference type="OrthoDB" id="116789at2"/>
<feature type="transmembrane region" description="Helical" evidence="1">
    <location>
        <begin position="341"/>
        <end position="363"/>
    </location>
</feature>
<keyword evidence="3" id="KW-1185">Reference proteome</keyword>
<proteinExistence type="predicted"/>
<feature type="transmembrane region" description="Helical" evidence="1">
    <location>
        <begin position="116"/>
        <end position="142"/>
    </location>
</feature>
<accession>A0A1G4TTM9</accession>
<protein>
    <submittedName>
        <fullName evidence="2">Uncharacterized protein</fullName>
    </submittedName>
</protein>
<dbReference type="AlphaFoldDB" id="A0A1G4TTM9"/>
<evidence type="ECO:0000313" key="2">
    <source>
        <dbReference type="EMBL" id="SCW84680.1"/>
    </source>
</evidence>
<dbReference type="STRING" id="260084.SAMN02927928_0167"/>